<dbReference type="AlphaFoldDB" id="U4KY61"/>
<name>U4KY61_PYROM</name>
<dbReference type="GO" id="GO:0005789">
    <property type="term" value="C:endoplasmic reticulum membrane"/>
    <property type="evidence" value="ECO:0007669"/>
    <property type="project" value="TreeGrafter"/>
</dbReference>
<dbReference type="OMA" id="VWAFWSS"/>
<dbReference type="STRING" id="1076935.U4KY61"/>
<evidence type="ECO:0000313" key="3">
    <source>
        <dbReference type="Proteomes" id="UP000018144"/>
    </source>
</evidence>
<evidence type="ECO:0000313" key="2">
    <source>
        <dbReference type="EMBL" id="CCX06485.1"/>
    </source>
</evidence>
<dbReference type="EMBL" id="HF935290">
    <property type="protein sequence ID" value="CCX06485.1"/>
    <property type="molecule type" value="Genomic_DNA"/>
</dbReference>
<accession>U4KY61</accession>
<dbReference type="PANTHER" id="PTHR35329">
    <property type="entry name" value="CHITIN SYNTHASE EXPORT CHAPERONE"/>
    <property type="match status" value="1"/>
</dbReference>
<proteinExistence type="predicted"/>
<dbReference type="eggNOG" id="ENOG502QTJE">
    <property type="taxonomic scope" value="Eukaryota"/>
</dbReference>
<keyword evidence="1" id="KW-0812">Transmembrane</keyword>
<dbReference type="InterPro" id="IPR022057">
    <property type="entry name" value="Chs7"/>
</dbReference>
<dbReference type="GO" id="GO:0006457">
    <property type="term" value="P:protein folding"/>
    <property type="evidence" value="ECO:0007669"/>
    <property type="project" value="TreeGrafter"/>
</dbReference>
<dbReference type="Pfam" id="PF12271">
    <property type="entry name" value="Chs7"/>
    <property type="match status" value="1"/>
</dbReference>
<feature type="transmembrane region" description="Helical" evidence="1">
    <location>
        <begin position="112"/>
        <end position="134"/>
    </location>
</feature>
<feature type="transmembrane region" description="Helical" evidence="1">
    <location>
        <begin position="224"/>
        <end position="246"/>
    </location>
</feature>
<reference evidence="2 3" key="1">
    <citation type="journal article" date="2013" name="PLoS Genet.">
        <title>The genome and development-dependent transcriptomes of Pyronema confluens: a window into fungal evolution.</title>
        <authorList>
            <person name="Traeger S."/>
            <person name="Altegoer F."/>
            <person name="Freitag M."/>
            <person name="Gabaldon T."/>
            <person name="Kempken F."/>
            <person name="Kumar A."/>
            <person name="Marcet-Houben M."/>
            <person name="Poggeler S."/>
            <person name="Stajich J.E."/>
            <person name="Nowrousian M."/>
        </authorList>
    </citation>
    <scope>NUCLEOTIDE SEQUENCE [LARGE SCALE GENOMIC DNA]</scope>
    <source>
        <strain evidence="3">CBS 100304</strain>
        <tissue evidence="2">Vegetative mycelium</tissue>
    </source>
</reference>
<dbReference type="GO" id="GO:0051082">
    <property type="term" value="F:unfolded protein binding"/>
    <property type="evidence" value="ECO:0007669"/>
    <property type="project" value="TreeGrafter"/>
</dbReference>
<feature type="transmembrane region" description="Helical" evidence="1">
    <location>
        <begin position="146"/>
        <end position="168"/>
    </location>
</feature>
<feature type="transmembrane region" description="Helical" evidence="1">
    <location>
        <begin position="52"/>
        <end position="72"/>
    </location>
</feature>
<protein>
    <submittedName>
        <fullName evidence="2">Similar to Chitin synthase export chaperone acc. no. P0CM73</fullName>
    </submittedName>
</protein>
<feature type="transmembrane region" description="Helical" evidence="1">
    <location>
        <begin position="84"/>
        <end position="106"/>
    </location>
</feature>
<gene>
    <name evidence="2" type="ORF">PCON_06072</name>
</gene>
<keyword evidence="1" id="KW-1133">Transmembrane helix</keyword>
<keyword evidence="3" id="KW-1185">Reference proteome</keyword>
<sequence>MSQFGNFHDFCRDSTLPVCNIFAQNGLQFDGGIEKSCELKGFAAGDRNIRNLGTVLLCAVALIVTAILYWRSERKKAAVGRREMQVLLCAYALVSMTEMFSVGGFLQDRKVLVWFSAIHIGAIAATFWTLLINAIVGYQLMDDGTVLSVGLTIFSAVCVFLGVAYIGVDSGINYTGEFVVQNRAELKNYALYVCYLLFPLLACVAFFILEAMLCLKVLKETRPLVLLTISAFLFIISQIFQFVASVHICNATAGKIDGALFETFTVLLAVVTLWFFWSSITEDEWPDDPMNSTIQSEQAYA</sequence>
<keyword evidence="1" id="KW-0472">Membrane</keyword>
<dbReference type="PANTHER" id="PTHR35329:SF1">
    <property type="entry name" value="CHITIN SYNTHASE EXPORT CHAPERONE"/>
    <property type="match status" value="1"/>
</dbReference>
<feature type="transmembrane region" description="Helical" evidence="1">
    <location>
        <begin position="258"/>
        <end position="277"/>
    </location>
</feature>
<evidence type="ECO:0000256" key="1">
    <source>
        <dbReference type="SAM" id="Phobius"/>
    </source>
</evidence>
<organism evidence="2 3">
    <name type="scientific">Pyronema omphalodes (strain CBS 100304)</name>
    <name type="common">Pyronema confluens</name>
    <dbReference type="NCBI Taxonomy" id="1076935"/>
    <lineage>
        <taxon>Eukaryota</taxon>
        <taxon>Fungi</taxon>
        <taxon>Dikarya</taxon>
        <taxon>Ascomycota</taxon>
        <taxon>Pezizomycotina</taxon>
        <taxon>Pezizomycetes</taxon>
        <taxon>Pezizales</taxon>
        <taxon>Pyronemataceae</taxon>
        <taxon>Pyronema</taxon>
    </lineage>
</organism>
<dbReference type="OrthoDB" id="5582162at2759"/>
<dbReference type="Proteomes" id="UP000018144">
    <property type="component" value="Unassembled WGS sequence"/>
</dbReference>
<feature type="transmembrane region" description="Helical" evidence="1">
    <location>
        <begin position="188"/>
        <end position="212"/>
    </location>
</feature>